<accession>A0A0A9W8A9</accession>
<evidence type="ECO:0000256" key="1">
    <source>
        <dbReference type="SAM" id="MobiDB-lite"/>
    </source>
</evidence>
<feature type="signal peptide" evidence="2">
    <location>
        <begin position="1"/>
        <end position="21"/>
    </location>
</feature>
<proteinExistence type="predicted"/>
<feature type="region of interest" description="Disordered" evidence="1">
    <location>
        <begin position="77"/>
        <end position="101"/>
    </location>
</feature>
<evidence type="ECO:0000256" key="2">
    <source>
        <dbReference type="SAM" id="SignalP"/>
    </source>
</evidence>
<evidence type="ECO:0000313" key="3">
    <source>
        <dbReference type="EMBL" id="JAG03631.1"/>
    </source>
</evidence>
<dbReference type="AlphaFoldDB" id="A0A0A9W8A9"/>
<name>A0A0A9W8A9_LYGHE</name>
<organism evidence="3">
    <name type="scientific">Lygus hesperus</name>
    <name type="common">Western plant bug</name>
    <dbReference type="NCBI Taxonomy" id="30085"/>
    <lineage>
        <taxon>Eukaryota</taxon>
        <taxon>Metazoa</taxon>
        <taxon>Ecdysozoa</taxon>
        <taxon>Arthropoda</taxon>
        <taxon>Hexapoda</taxon>
        <taxon>Insecta</taxon>
        <taxon>Pterygota</taxon>
        <taxon>Neoptera</taxon>
        <taxon>Paraneoptera</taxon>
        <taxon>Hemiptera</taxon>
        <taxon>Heteroptera</taxon>
        <taxon>Panheteroptera</taxon>
        <taxon>Cimicomorpha</taxon>
        <taxon>Miridae</taxon>
        <taxon>Mirini</taxon>
        <taxon>Lygus</taxon>
    </lineage>
</organism>
<feature type="chain" id="PRO_5002053737" evidence="2">
    <location>
        <begin position="22"/>
        <end position="130"/>
    </location>
</feature>
<gene>
    <name evidence="3" type="primary">gpmI_2</name>
    <name evidence="3" type="ORF">CM83_57801</name>
</gene>
<reference evidence="3" key="1">
    <citation type="journal article" date="2014" name="PLoS ONE">
        <title>Transcriptome-Based Identification of ABC Transporters in the Western Tarnished Plant Bug Lygus hesperus.</title>
        <authorList>
            <person name="Hull J.J."/>
            <person name="Chaney K."/>
            <person name="Geib S.M."/>
            <person name="Fabrick J.A."/>
            <person name="Brent C.S."/>
            <person name="Walsh D."/>
            <person name="Lavine L.C."/>
        </authorList>
    </citation>
    <scope>NUCLEOTIDE SEQUENCE</scope>
</reference>
<dbReference type="EMBL" id="GBHO01039973">
    <property type="protein sequence ID" value="JAG03631.1"/>
    <property type="molecule type" value="Transcribed_RNA"/>
</dbReference>
<sequence length="130" mass="14628">MSISVGELVFLIVPGFLYVDCNLLMDDPPMGGAMILDTQLQTTRPPHRIFFIESGNRVERVVDDEFMPMPPPLMNPGFPPPFFGGRETSVPQNHTSPMDHASREFNSYKGDGSKFPIQDLRILRISPVCY</sequence>
<protein>
    <submittedName>
        <fullName evidence="3">2,3-bisphosphoglycerate-independent phosphoglycerate mutase</fullName>
    </submittedName>
</protein>
<keyword evidence="2" id="KW-0732">Signal</keyword>
<reference evidence="3" key="2">
    <citation type="submission" date="2014-07" db="EMBL/GenBank/DDBJ databases">
        <authorList>
            <person name="Hull J."/>
        </authorList>
    </citation>
    <scope>NUCLEOTIDE SEQUENCE</scope>
</reference>